<proteinExistence type="inferred from homology"/>
<evidence type="ECO:0000256" key="5">
    <source>
        <dbReference type="ARBA" id="ARBA00022960"/>
    </source>
</evidence>
<dbReference type="GO" id="GO:0050511">
    <property type="term" value="F:undecaprenyldiphospho-muramoylpentapeptide beta-N-acetylglucosaminyltransferase activity"/>
    <property type="evidence" value="ECO:0007669"/>
    <property type="project" value="UniProtKB-UniRule"/>
</dbReference>
<evidence type="ECO:0000259" key="11">
    <source>
        <dbReference type="Pfam" id="PF03033"/>
    </source>
</evidence>
<evidence type="ECO:0000313" key="14">
    <source>
        <dbReference type="Proteomes" id="UP000244912"/>
    </source>
</evidence>
<dbReference type="GO" id="GO:0008360">
    <property type="term" value="P:regulation of cell shape"/>
    <property type="evidence" value="ECO:0007669"/>
    <property type="project" value="UniProtKB-KW"/>
</dbReference>
<keyword evidence="4 10" id="KW-0808">Transferase</keyword>
<sequence>MTAPLCLIAAGGTGGHMFPAQALAETLLERGWRVKLSTDARGARYAGGFPDEVSVEQIASATFARGGMLAKAGVPFRIAGGVAQSLAAMRRDRPDAVAGFGGYPSIPALAAATMLKLPRLIHEQNGVLGRVNQIFATRVNAVACGTWPTELPDGVEGVDIGNPVRQSVKARAGAGYISPGDYPMSILVMGGSQGARIMSDIVPDAIALLPEALRRHVRMHHQARPEDAERVEAAYDAAGIPAMVEPFIDVPRAMPEAQLVITRAGASTLADLTVIGRPSILVPLASAKRDEQTANARPLAEAEAAVMLPEGKLTPEVMADHIEAILSNPDAAEHMSRAALMRGRPDAAGDLADLVEALAGFDRRDAPHGLDNHTSSGEMR</sequence>
<evidence type="ECO:0000256" key="6">
    <source>
        <dbReference type="ARBA" id="ARBA00022984"/>
    </source>
</evidence>
<keyword evidence="7 10" id="KW-0472">Membrane</keyword>
<evidence type="ECO:0000259" key="12">
    <source>
        <dbReference type="Pfam" id="PF04101"/>
    </source>
</evidence>
<dbReference type="InterPro" id="IPR004276">
    <property type="entry name" value="GlycoTrans_28_N"/>
</dbReference>
<feature type="binding site" evidence="10">
    <location>
        <position position="192"/>
    </location>
    <ligand>
        <name>UDP-N-acetyl-alpha-D-glucosamine</name>
        <dbReference type="ChEBI" id="CHEBI:57705"/>
    </ligand>
</feature>
<dbReference type="OrthoDB" id="9808936at2"/>
<dbReference type="GO" id="GO:0051991">
    <property type="term" value="F:UDP-N-acetyl-D-glucosamine:N-acetylmuramoyl-L-alanyl-D-glutamyl-meso-2,6-diaminopimelyl-D-alanyl-D-alanine-diphosphoundecaprenol 4-beta-N-acetylglucosaminlytransferase activity"/>
    <property type="evidence" value="ECO:0007669"/>
    <property type="project" value="RHEA"/>
</dbReference>
<evidence type="ECO:0000256" key="8">
    <source>
        <dbReference type="ARBA" id="ARBA00023306"/>
    </source>
</evidence>
<keyword evidence="9 10" id="KW-0961">Cell wall biogenesis/degradation</keyword>
<dbReference type="PANTHER" id="PTHR21015">
    <property type="entry name" value="UDP-N-ACETYLGLUCOSAMINE--N-ACETYLMURAMYL-(PENTAPEPTIDE) PYROPHOSPHORYL-UNDECAPRENOL N-ACETYLGLUCOSAMINE TRANSFERASE 1"/>
    <property type="match status" value="1"/>
</dbReference>
<feature type="binding site" evidence="10">
    <location>
        <position position="165"/>
    </location>
    <ligand>
        <name>UDP-N-acetyl-alpha-D-glucosamine</name>
        <dbReference type="ChEBI" id="CHEBI:57705"/>
    </ligand>
</feature>
<evidence type="ECO:0000256" key="10">
    <source>
        <dbReference type="HAMAP-Rule" id="MF_00033"/>
    </source>
</evidence>
<accession>A0A2R8BW44</accession>
<protein>
    <recommendedName>
        <fullName evidence="10">UDP-N-acetylglucosamine--N-acetylmuramyl-(pentapeptide) pyrophosphoryl-undecaprenol N-acetylglucosamine transferase</fullName>
        <ecNumber evidence="10">2.4.1.227</ecNumber>
    </recommendedName>
    <alternativeName>
        <fullName evidence="10">Undecaprenyl-PP-MurNAc-pentapeptide-UDPGlcNAc GlcNAc transferase</fullName>
    </alternativeName>
</protein>
<dbReference type="InterPro" id="IPR007235">
    <property type="entry name" value="Glyco_trans_28_C"/>
</dbReference>
<gene>
    <name evidence="13" type="primary">murG_1</name>
    <name evidence="10" type="synonym">murG</name>
    <name evidence="13" type="ORF">PAA8504_02215</name>
</gene>
<dbReference type="GO" id="GO:0005975">
    <property type="term" value="P:carbohydrate metabolic process"/>
    <property type="evidence" value="ECO:0007669"/>
    <property type="project" value="InterPro"/>
</dbReference>
<comment type="caution">
    <text evidence="10">Lacks conserved residue(s) required for the propagation of feature annotation.</text>
</comment>
<reference evidence="14" key="1">
    <citation type="submission" date="2018-03" db="EMBL/GenBank/DDBJ databases">
        <authorList>
            <person name="Rodrigo-Torres L."/>
            <person name="Arahal R. D."/>
            <person name="Lucena T."/>
        </authorList>
    </citation>
    <scope>NUCLEOTIDE SEQUENCE [LARGE SCALE GENOMIC DNA]</scope>
    <source>
        <strain evidence="14">CECT 8504</strain>
    </source>
</reference>
<comment type="subcellular location">
    <subcellularLocation>
        <location evidence="10">Cell membrane</location>
        <topology evidence="10">Peripheral membrane protein</topology>
        <orientation evidence="10">Cytoplasmic side</orientation>
    </subcellularLocation>
</comment>
<feature type="domain" description="Glycosyltransferase family 28 N-terminal" evidence="11">
    <location>
        <begin position="7"/>
        <end position="143"/>
    </location>
</feature>
<dbReference type="InterPro" id="IPR006009">
    <property type="entry name" value="GlcNAc_MurG"/>
</dbReference>
<dbReference type="UniPathway" id="UPA00219"/>
<keyword evidence="6 10" id="KW-0573">Peptidoglycan synthesis</keyword>
<comment type="catalytic activity">
    <reaction evidence="10">
        <text>di-trans,octa-cis-undecaprenyl diphospho-N-acetyl-alpha-D-muramoyl-L-alanyl-D-glutamyl-meso-2,6-diaminopimeloyl-D-alanyl-D-alanine + UDP-N-acetyl-alpha-D-glucosamine = di-trans,octa-cis-undecaprenyl diphospho-[N-acetyl-alpha-D-glucosaminyl-(1-&gt;4)]-N-acetyl-alpha-D-muramoyl-L-alanyl-D-glutamyl-meso-2,6-diaminopimeloyl-D-alanyl-D-alanine + UDP + H(+)</text>
        <dbReference type="Rhea" id="RHEA:31227"/>
        <dbReference type="ChEBI" id="CHEBI:15378"/>
        <dbReference type="ChEBI" id="CHEBI:57705"/>
        <dbReference type="ChEBI" id="CHEBI:58223"/>
        <dbReference type="ChEBI" id="CHEBI:61387"/>
        <dbReference type="ChEBI" id="CHEBI:61388"/>
        <dbReference type="EC" id="2.4.1.227"/>
    </reaction>
</comment>
<dbReference type="AlphaFoldDB" id="A0A2R8BW44"/>
<dbReference type="EC" id="2.4.1.227" evidence="10"/>
<keyword evidence="3 10" id="KW-0328">Glycosyltransferase</keyword>
<evidence type="ECO:0000256" key="7">
    <source>
        <dbReference type="ARBA" id="ARBA00023136"/>
    </source>
</evidence>
<feature type="binding site" evidence="10">
    <location>
        <position position="292"/>
    </location>
    <ligand>
        <name>UDP-N-acetyl-alpha-D-glucosamine</name>
        <dbReference type="ChEBI" id="CHEBI:57705"/>
    </ligand>
</feature>
<evidence type="ECO:0000256" key="9">
    <source>
        <dbReference type="ARBA" id="ARBA00023316"/>
    </source>
</evidence>
<keyword evidence="1 10" id="KW-1003">Cell membrane</keyword>
<dbReference type="CDD" id="cd03785">
    <property type="entry name" value="GT28_MurG"/>
    <property type="match status" value="1"/>
</dbReference>
<dbReference type="GO" id="GO:0005886">
    <property type="term" value="C:plasma membrane"/>
    <property type="evidence" value="ECO:0007669"/>
    <property type="project" value="UniProtKB-SubCell"/>
</dbReference>
<keyword evidence="2 10" id="KW-0132">Cell division</keyword>
<dbReference type="Pfam" id="PF04101">
    <property type="entry name" value="Glyco_tran_28_C"/>
    <property type="match status" value="1"/>
</dbReference>
<keyword evidence="14" id="KW-1185">Reference proteome</keyword>
<dbReference type="SUPFAM" id="SSF53756">
    <property type="entry name" value="UDP-Glycosyltransferase/glycogen phosphorylase"/>
    <property type="match status" value="1"/>
</dbReference>
<dbReference type="Pfam" id="PF03033">
    <property type="entry name" value="Glyco_transf_28"/>
    <property type="match status" value="1"/>
</dbReference>
<dbReference type="GO" id="GO:0071555">
    <property type="term" value="P:cell wall organization"/>
    <property type="evidence" value="ECO:0007669"/>
    <property type="project" value="UniProtKB-KW"/>
</dbReference>
<organism evidence="13 14">
    <name type="scientific">Palleronia abyssalis</name>
    <dbReference type="NCBI Taxonomy" id="1501240"/>
    <lineage>
        <taxon>Bacteria</taxon>
        <taxon>Pseudomonadati</taxon>
        <taxon>Pseudomonadota</taxon>
        <taxon>Alphaproteobacteria</taxon>
        <taxon>Rhodobacterales</taxon>
        <taxon>Roseobacteraceae</taxon>
        <taxon>Palleronia</taxon>
    </lineage>
</organism>
<dbReference type="EMBL" id="ONZF01000004">
    <property type="protein sequence ID" value="SPJ24387.1"/>
    <property type="molecule type" value="Genomic_DNA"/>
</dbReference>
<dbReference type="RefSeq" id="WP_108894221.1">
    <property type="nucleotide sequence ID" value="NZ_ONZF01000004.1"/>
</dbReference>
<evidence type="ECO:0000256" key="1">
    <source>
        <dbReference type="ARBA" id="ARBA00022475"/>
    </source>
</evidence>
<feature type="domain" description="Glycosyl transferase family 28 C-terminal" evidence="12">
    <location>
        <begin position="186"/>
        <end position="348"/>
    </location>
</feature>
<dbReference type="PANTHER" id="PTHR21015:SF22">
    <property type="entry name" value="GLYCOSYLTRANSFERASE"/>
    <property type="match status" value="1"/>
</dbReference>
<evidence type="ECO:0000256" key="4">
    <source>
        <dbReference type="ARBA" id="ARBA00022679"/>
    </source>
</evidence>
<evidence type="ECO:0000256" key="3">
    <source>
        <dbReference type="ARBA" id="ARBA00022676"/>
    </source>
</evidence>
<feature type="binding site" evidence="10">
    <location>
        <begin position="13"/>
        <end position="15"/>
    </location>
    <ligand>
        <name>UDP-N-acetyl-alpha-D-glucosamine</name>
        <dbReference type="ChEBI" id="CHEBI:57705"/>
    </ligand>
</feature>
<dbReference type="HAMAP" id="MF_00033">
    <property type="entry name" value="MurG"/>
    <property type="match status" value="1"/>
</dbReference>
<keyword evidence="5 10" id="KW-0133">Cell shape</keyword>
<comment type="similarity">
    <text evidence="10">Belongs to the glycosyltransferase 28 family. MurG subfamily.</text>
</comment>
<comment type="function">
    <text evidence="10">Cell wall formation. Catalyzes the transfer of a GlcNAc subunit on undecaprenyl-pyrophosphoryl-MurNAc-pentapeptide (lipid intermediate I) to form undecaprenyl-pyrophosphoryl-MurNAc-(pentapeptide)GlcNAc (lipid intermediate II).</text>
</comment>
<evidence type="ECO:0000256" key="2">
    <source>
        <dbReference type="ARBA" id="ARBA00022618"/>
    </source>
</evidence>
<name>A0A2R8BW44_9RHOB</name>
<dbReference type="Proteomes" id="UP000244912">
    <property type="component" value="Unassembled WGS sequence"/>
</dbReference>
<comment type="pathway">
    <text evidence="10">Cell wall biogenesis; peptidoglycan biosynthesis.</text>
</comment>
<feature type="binding site" evidence="10">
    <location>
        <position position="125"/>
    </location>
    <ligand>
        <name>UDP-N-acetyl-alpha-D-glucosamine</name>
        <dbReference type="ChEBI" id="CHEBI:57705"/>
    </ligand>
</feature>
<evidence type="ECO:0000313" key="13">
    <source>
        <dbReference type="EMBL" id="SPJ24387.1"/>
    </source>
</evidence>
<dbReference type="GO" id="GO:0051301">
    <property type="term" value="P:cell division"/>
    <property type="evidence" value="ECO:0007669"/>
    <property type="project" value="UniProtKB-KW"/>
</dbReference>
<dbReference type="GO" id="GO:0009252">
    <property type="term" value="P:peptidoglycan biosynthetic process"/>
    <property type="evidence" value="ECO:0007669"/>
    <property type="project" value="UniProtKB-UniRule"/>
</dbReference>
<keyword evidence="8 10" id="KW-0131">Cell cycle</keyword>
<dbReference type="Gene3D" id="3.40.50.2000">
    <property type="entry name" value="Glycogen Phosphorylase B"/>
    <property type="match status" value="2"/>
</dbReference>